<name>A0A1H6GS22_MAGFU</name>
<evidence type="ECO:0000313" key="3">
    <source>
        <dbReference type="Proteomes" id="UP000182983"/>
    </source>
</evidence>
<accession>A0A1H6GS22</accession>
<evidence type="ECO:0000256" key="1">
    <source>
        <dbReference type="SAM" id="SignalP"/>
    </source>
</evidence>
<organism evidence="2 3">
    <name type="scientific">Magnetospirillum fulvum</name>
    <name type="common">Rhodospirillum fulvum</name>
    <dbReference type="NCBI Taxonomy" id="1082"/>
    <lineage>
        <taxon>Bacteria</taxon>
        <taxon>Pseudomonadati</taxon>
        <taxon>Pseudomonadota</taxon>
        <taxon>Alphaproteobacteria</taxon>
        <taxon>Rhodospirillales</taxon>
        <taxon>Rhodospirillaceae</taxon>
        <taxon>Magnetospirillum</taxon>
    </lineage>
</organism>
<dbReference type="PROSITE" id="PS51257">
    <property type="entry name" value="PROKAR_LIPOPROTEIN"/>
    <property type="match status" value="1"/>
</dbReference>
<gene>
    <name evidence="2" type="ORF">SAMN04244559_00426</name>
</gene>
<keyword evidence="3" id="KW-1185">Reference proteome</keyword>
<dbReference type="EMBL" id="FNWO01000001">
    <property type="protein sequence ID" value="SEH26249.1"/>
    <property type="molecule type" value="Genomic_DNA"/>
</dbReference>
<dbReference type="AlphaFoldDB" id="A0A1H6GS22"/>
<keyword evidence="1" id="KW-0732">Signal</keyword>
<dbReference type="OrthoDB" id="9815328at2"/>
<protein>
    <recommendedName>
        <fullName evidence="4">Lipoprotein</fullName>
    </recommendedName>
</protein>
<reference evidence="3" key="1">
    <citation type="submission" date="2016-10" db="EMBL/GenBank/DDBJ databases">
        <authorList>
            <person name="Varghese N."/>
            <person name="Submissions S."/>
        </authorList>
    </citation>
    <scope>NUCLEOTIDE SEQUENCE [LARGE SCALE GENOMIC DNA]</scope>
    <source>
        <strain evidence="3">DSM 13234</strain>
    </source>
</reference>
<dbReference type="RefSeq" id="WP_074765012.1">
    <property type="nucleotide sequence ID" value="NZ_FNWO01000001.1"/>
</dbReference>
<sequence>MNLRYLAVAVPLLLAACAGTQPIYEVRNHPVPAQARSLPLDRIESAIVDAGKTRNWRFERVRPGELHARQERSSYYAELAITFDANSYSITRYSSSGMRETETGEISGHYNMWVKTLEKDIDIQLSNATFSR</sequence>
<evidence type="ECO:0000313" key="2">
    <source>
        <dbReference type="EMBL" id="SEH26249.1"/>
    </source>
</evidence>
<feature type="signal peptide" evidence="1">
    <location>
        <begin position="1"/>
        <end position="20"/>
    </location>
</feature>
<evidence type="ECO:0008006" key="4">
    <source>
        <dbReference type="Google" id="ProtNLM"/>
    </source>
</evidence>
<dbReference type="Proteomes" id="UP000182983">
    <property type="component" value="Unassembled WGS sequence"/>
</dbReference>
<proteinExistence type="predicted"/>
<feature type="chain" id="PRO_5010161980" description="Lipoprotein" evidence="1">
    <location>
        <begin position="21"/>
        <end position="132"/>
    </location>
</feature>